<dbReference type="OrthoDB" id="1493027at2"/>
<keyword evidence="1" id="KW-0812">Transmembrane</keyword>
<feature type="domain" description="Protein FecR C-terminal" evidence="3">
    <location>
        <begin position="322"/>
        <end position="382"/>
    </location>
</feature>
<keyword evidence="5" id="KW-1185">Reference proteome</keyword>
<organism evidence="4 5">
    <name type="scientific">Bacteroides caecimuris</name>
    <dbReference type="NCBI Taxonomy" id="1796613"/>
    <lineage>
        <taxon>Bacteria</taxon>
        <taxon>Pseudomonadati</taxon>
        <taxon>Bacteroidota</taxon>
        <taxon>Bacteroidia</taxon>
        <taxon>Bacteroidales</taxon>
        <taxon>Bacteroidaceae</taxon>
        <taxon>Bacteroides</taxon>
    </lineage>
</organism>
<dbReference type="InterPro" id="IPR032508">
    <property type="entry name" value="FecR_C"/>
</dbReference>
<gene>
    <name evidence="4" type="ORF">A4V03_18205</name>
</gene>
<proteinExistence type="predicted"/>
<dbReference type="Pfam" id="PF16344">
    <property type="entry name" value="FecR_C"/>
    <property type="match status" value="1"/>
</dbReference>
<dbReference type="Pfam" id="PF04773">
    <property type="entry name" value="FecR"/>
    <property type="match status" value="1"/>
</dbReference>
<keyword evidence="1" id="KW-1133">Transmembrane helix</keyword>
<evidence type="ECO:0000313" key="4">
    <source>
        <dbReference type="EMBL" id="ANU59253.1"/>
    </source>
</evidence>
<dbReference type="PANTHER" id="PTHR30273:SF2">
    <property type="entry name" value="PROTEIN FECR"/>
    <property type="match status" value="1"/>
</dbReference>
<dbReference type="Proteomes" id="UP000092631">
    <property type="component" value="Chromosome"/>
</dbReference>
<accession>A0A1C7H3F5</accession>
<evidence type="ECO:0000259" key="3">
    <source>
        <dbReference type="Pfam" id="PF16344"/>
    </source>
</evidence>
<dbReference type="Gene3D" id="2.60.120.1440">
    <property type="match status" value="1"/>
</dbReference>
<dbReference type="InterPro" id="IPR012373">
    <property type="entry name" value="Ferrdict_sens_TM"/>
</dbReference>
<evidence type="ECO:0000313" key="5">
    <source>
        <dbReference type="Proteomes" id="UP000092631"/>
    </source>
</evidence>
<dbReference type="EMBL" id="CP015401">
    <property type="protein sequence ID" value="ANU59253.1"/>
    <property type="molecule type" value="Genomic_DNA"/>
</dbReference>
<dbReference type="GeneID" id="82189070"/>
<dbReference type="GO" id="GO:0016989">
    <property type="term" value="F:sigma factor antagonist activity"/>
    <property type="evidence" value="ECO:0007669"/>
    <property type="project" value="TreeGrafter"/>
</dbReference>
<name>A0A1C7H3F5_9BACE</name>
<dbReference type="RefSeq" id="WP_065539900.1">
    <property type="nucleotide sequence ID" value="NZ_CARILY010000007.1"/>
</dbReference>
<keyword evidence="1" id="KW-0472">Membrane</keyword>
<dbReference type="KEGG" id="bcae:A4V03_18205"/>
<sequence>MDEKNINISKSEEELLEIMENRSHITAEQLHHLKEDEECLQACADLAEVVIEMQKEQNMLAVDVRKELADFRNKHSKNNRRKYTRILWASVTGVAATVVIILVLRAMMISSQPEIIKVFQADHIAQEVTLQVNDEKEIKPLKEVVESLSSSFTAQLSSKEIDYSHALLQTEVKEVGKQKVQIHRLNIPRGETFKVVLSEGTEVFLNSDSRLAYPTVFKGKERVVSLEGEAYFKVAKDTEHPFIVKSGNLQVRVLGTEFNVRSYSPTDVRVTLITGKVAVSDTCGVHSVEMRPGQSAQLSSNGTLVVDEVDIESFLYWKEGFFYFDDVALVDMMKEIGRWYNIDIEFRSSKIMDLRMHFFANRHQDIFHLVELLNRMERVHAYFETGKLVIE</sequence>
<protein>
    <submittedName>
        <fullName evidence="4">Iron dicitrate transport regulator FecR</fullName>
    </submittedName>
</protein>
<dbReference type="PANTHER" id="PTHR30273">
    <property type="entry name" value="PERIPLASMIC SIGNAL SENSOR AND SIGMA FACTOR ACTIVATOR FECR-RELATED"/>
    <property type="match status" value="1"/>
</dbReference>
<dbReference type="Gene3D" id="3.55.50.30">
    <property type="match status" value="1"/>
</dbReference>
<feature type="domain" description="FecR protein" evidence="2">
    <location>
        <begin position="185"/>
        <end position="277"/>
    </location>
</feature>
<feature type="transmembrane region" description="Helical" evidence="1">
    <location>
        <begin position="86"/>
        <end position="108"/>
    </location>
</feature>
<evidence type="ECO:0000259" key="2">
    <source>
        <dbReference type="Pfam" id="PF04773"/>
    </source>
</evidence>
<reference evidence="5" key="1">
    <citation type="submission" date="2016-04" db="EMBL/GenBank/DDBJ databases">
        <title>Complete Genome Sequences of Twelve Strains of a Stable Defined Moderately Diverse Mouse Microbiota 2 (sDMDMm2).</title>
        <authorList>
            <person name="Uchimura Y."/>
            <person name="Wyss M."/>
            <person name="Brugiroux S."/>
            <person name="Limenitakis J.P."/>
            <person name="Stecher B."/>
            <person name="McCoy K.D."/>
            <person name="Macpherson A.J."/>
        </authorList>
    </citation>
    <scope>NUCLEOTIDE SEQUENCE [LARGE SCALE GENOMIC DNA]</scope>
    <source>
        <strain evidence="5">I48</strain>
    </source>
</reference>
<evidence type="ECO:0000256" key="1">
    <source>
        <dbReference type="SAM" id="Phobius"/>
    </source>
</evidence>
<dbReference type="InterPro" id="IPR006860">
    <property type="entry name" value="FecR"/>
</dbReference>
<dbReference type="AlphaFoldDB" id="A0A1C7H3F5"/>